<keyword evidence="1" id="KW-0175">Coiled coil</keyword>
<name>A0A1D1ZXW8_AUXPR</name>
<evidence type="ECO:0000256" key="1">
    <source>
        <dbReference type="SAM" id="Coils"/>
    </source>
</evidence>
<feature type="region of interest" description="Disordered" evidence="2">
    <location>
        <begin position="456"/>
        <end position="558"/>
    </location>
</feature>
<protein>
    <submittedName>
        <fullName evidence="3">Uncharacterized protein</fullName>
    </submittedName>
</protein>
<feature type="coiled-coil region" evidence="1">
    <location>
        <begin position="272"/>
        <end position="306"/>
    </location>
</feature>
<feature type="compositionally biased region" description="Low complexity" evidence="2">
    <location>
        <begin position="523"/>
        <end position="532"/>
    </location>
</feature>
<organism evidence="3">
    <name type="scientific">Auxenochlorella protothecoides</name>
    <name type="common">Green microalga</name>
    <name type="synonym">Chlorella protothecoides</name>
    <dbReference type="NCBI Taxonomy" id="3075"/>
    <lineage>
        <taxon>Eukaryota</taxon>
        <taxon>Viridiplantae</taxon>
        <taxon>Chlorophyta</taxon>
        <taxon>core chlorophytes</taxon>
        <taxon>Trebouxiophyceae</taxon>
        <taxon>Chlorellales</taxon>
        <taxon>Chlorellaceae</taxon>
        <taxon>Auxenochlorella</taxon>
    </lineage>
</organism>
<feature type="compositionally biased region" description="Basic and acidic residues" evidence="2">
    <location>
        <begin position="334"/>
        <end position="349"/>
    </location>
</feature>
<reference evidence="3" key="1">
    <citation type="submission" date="2015-08" db="EMBL/GenBank/DDBJ databases">
        <authorList>
            <person name="Babu N.S."/>
            <person name="Beckwith C.J."/>
            <person name="Beseler K.G."/>
            <person name="Brison A."/>
            <person name="Carone J.V."/>
            <person name="Caskin T.P."/>
            <person name="Diamond M."/>
            <person name="Durham M.E."/>
            <person name="Foxe J.M."/>
            <person name="Go M."/>
            <person name="Henderson B.A."/>
            <person name="Jones I.B."/>
            <person name="McGettigan J.A."/>
            <person name="Micheletti S.J."/>
            <person name="Nasrallah M.E."/>
            <person name="Ortiz D."/>
            <person name="Piller C.R."/>
            <person name="Privatt S.R."/>
            <person name="Schneider S.L."/>
            <person name="Sharp S."/>
            <person name="Smith T.C."/>
            <person name="Stanton J.D."/>
            <person name="Ullery H.E."/>
            <person name="Wilson R.J."/>
            <person name="Serrano M.G."/>
            <person name="Buck G."/>
            <person name="Lee V."/>
            <person name="Wang Y."/>
            <person name="Carvalho R."/>
            <person name="Voegtly L."/>
            <person name="Shi R."/>
            <person name="Duckworth R."/>
            <person name="Johnson A."/>
            <person name="Loviza R."/>
            <person name="Walstead R."/>
            <person name="Shah Z."/>
            <person name="Kiflezghi M."/>
            <person name="Wade K."/>
            <person name="Ball S.L."/>
            <person name="Bradley K.W."/>
            <person name="Asai D.J."/>
            <person name="Bowman C.A."/>
            <person name="Russell D.A."/>
            <person name="Pope W.H."/>
            <person name="Jacobs-Sera D."/>
            <person name="Hendrix R.W."/>
            <person name="Hatfull G.F."/>
        </authorList>
    </citation>
    <scope>NUCLEOTIDE SEQUENCE</scope>
</reference>
<feature type="compositionally biased region" description="Pro residues" evidence="2">
    <location>
        <begin position="96"/>
        <end position="111"/>
    </location>
</feature>
<feature type="compositionally biased region" description="Basic and acidic residues" evidence="2">
    <location>
        <begin position="771"/>
        <end position="784"/>
    </location>
</feature>
<accession>A0A1D1ZXW8</accession>
<feature type="region of interest" description="Disordered" evidence="2">
    <location>
        <begin position="1"/>
        <end position="117"/>
    </location>
</feature>
<gene>
    <name evidence="3" type="ORF">g.46694</name>
</gene>
<feature type="compositionally biased region" description="Low complexity" evidence="2">
    <location>
        <begin position="456"/>
        <end position="474"/>
    </location>
</feature>
<feature type="compositionally biased region" description="Acidic residues" evidence="2">
    <location>
        <begin position="497"/>
        <end position="516"/>
    </location>
</feature>
<dbReference type="AlphaFoldDB" id="A0A1D1ZXW8"/>
<feature type="compositionally biased region" description="Pro residues" evidence="2">
    <location>
        <begin position="1"/>
        <end position="12"/>
    </location>
</feature>
<sequence>MHTRAPPPPPCKPSIAPESAPRPPPPPHHKEMEERRVRALTPRERPGGTPPLSEGGPAATGGLASAPNSARGAAPSLSAPPPRPPSARPVPGVVDAPPPASDNAGPDPPCQPHALAPLLRDERARRAWVERELEACCAAGDLQRVLEGELVQRSAAARRLREVEAALAARRNPAWWPASLAAAAGAGPSEAELLAERRALAGRRDAHGRAIAEAQLALYAARRAEEERGAGAADARRWAGVRSAGEARVLLRSVFRAAAAARAAAAEAAAEAVEAGEEVELLRLKLEAAEQDKMEAHRLAAEAEAAPAAAVVGEAAGDGGREFAAVGRPGVAEGTDRGAAGRDVRREEAGAEEGDLGGGRRAAGGGDATLWRAGGVPSPPARGDPWSGTTASSAQPPHLAGATRPPLDDTDAAAAALLAQLEACIGPGSGVDAACRGGDEGEGACVVERDATVRRGPAPLRLPRRASSPAVSAAGTPGSHALADPASPDVPCWEGRCDDDDDDESPSSSSSEEDDDARDRAYTPSQATPAPAARRRRRGRGRSLERGSTRVGGHATGRASLSHEAPLLAWLNAWLAQQGRPTLARLTVPVLRAFLDGTAAGEEGVVIRGRRKSALLAQLQAWLGSRAAGLRPPALPAEAVGGACTPPGSNGTPLGAADQPTPEAGLGPLQRLEPPERGPPPVARAEASPAAEYLQQSEEARARTAALKAAIEEQLRKPTLSQLQAMAASPLRASNGAAPPAPHHSPARSLDGENRGAEAGGQPRPPHGAKRASEGARAGDDAPREGSPAKAPGSAPGTARVFLPTTSPVRRRAWI</sequence>
<feature type="compositionally biased region" description="Gly residues" evidence="2">
    <location>
        <begin position="356"/>
        <end position="367"/>
    </location>
</feature>
<feature type="compositionally biased region" description="Pro residues" evidence="2">
    <location>
        <begin position="78"/>
        <end position="88"/>
    </location>
</feature>
<proteinExistence type="predicted"/>
<evidence type="ECO:0000313" key="3">
    <source>
        <dbReference type="EMBL" id="JAT71543.1"/>
    </source>
</evidence>
<feature type="region of interest" description="Disordered" evidence="2">
    <location>
        <begin position="324"/>
        <end position="408"/>
    </location>
</feature>
<feature type="compositionally biased region" description="Basic and acidic residues" evidence="2">
    <location>
        <begin position="28"/>
        <end position="46"/>
    </location>
</feature>
<feature type="region of interest" description="Disordered" evidence="2">
    <location>
        <begin position="644"/>
        <end position="699"/>
    </location>
</feature>
<feature type="region of interest" description="Disordered" evidence="2">
    <location>
        <begin position="727"/>
        <end position="815"/>
    </location>
</feature>
<evidence type="ECO:0000256" key="2">
    <source>
        <dbReference type="SAM" id="MobiDB-lite"/>
    </source>
</evidence>
<dbReference type="EMBL" id="GDKF01007079">
    <property type="protein sequence ID" value="JAT71543.1"/>
    <property type="molecule type" value="Transcribed_RNA"/>
</dbReference>